<evidence type="ECO:0000256" key="1">
    <source>
        <dbReference type="SAM" id="SignalP"/>
    </source>
</evidence>
<keyword evidence="3" id="KW-1185">Reference proteome</keyword>
<evidence type="ECO:0000313" key="3">
    <source>
        <dbReference type="Proteomes" id="UP001230289"/>
    </source>
</evidence>
<evidence type="ECO:0000313" key="2">
    <source>
        <dbReference type="EMBL" id="MDQ4215090.1"/>
    </source>
</evidence>
<keyword evidence="1" id="KW-0732">Signal</keyword>
<evidence type="ECO:0008006" key="4">
    <source>
        <dbReference type="Google" id="ProtNLM"/>
    </source>
</evidence>
<dbReference type="Proteomes" id="UP001230289">
    <property type="component" value="Unassembled WGS sequence"/>
</dbReference>
<reference evidence="2 3" key="1">
    <citation type="submission" date="2023-08" db="EMBL/GenBank/DDBJ databases">
        <title>Microbacterium sp. nov., isolated from a waste landfill.</title>
        <authorList>
            <person name="Wen W."/>
        </authorList>
    </citation>
    <scope>NUCLEOTIDE SEQUENCE [LARGE SCALE GENOMIC DNA]</scope>
    <source>
        <strain evidence="2 3">ASV81</strain>
    </source>
</reference>
<gene>
    <name evidence="2" type="ORF">RBR11_14295</name>
</gene>
<feature type="signal peptide" evidence="1">
    <location>
        <begin position="1"/>
        <end position="26"/>
    </location>
</feature>
<proteinExistence type="predicted"/>
<dbReference type="RefSeq" id="WP_308490042.1">
    <property type="nucleotide sequence ID" value="NZ_JAVFCB010000008.1"/>
</dbReference>
<comment type="caution">
    <text evidence="2">The sequence shown here is derived from an EMBL/GenBank/DDBJ whole genome shotgun (WGS) entry which is preliminary data.</text>
</comment>
<dbReference type="PROSITE" id="PS51257">
    <property type="entry name" value="PROKAR_LIPOPROTEIN"/>
    <property type="match status" value="1"/>
</dbReference>
<protein>
    <recommendedName>
        <fullName evidence="4">Lipoprotein</fullName>
    </recommendedName>
</protein>
<accession>A0ABU0XMX7</accession>
<name>A0ABU0XMX7_9MICO</name>
<feature type="chain" id="PRO_5046943080" description="Lipoprotein" evidence="1">
    <location>
        <begin position="27"/>
        <end position="179"/>
    </location>
</feature>
<organism evidence="2 3">
    <name type="scientific">Microbacterium capsulatum</name>
    <dbReference type="NCBI Taxonomy" id="3041921"/>
    <lineage>
        <taxon>Bacteria</taxon>
        <taxon>Bacillati</taxon>
        <taxon>Actinomycetota</taxon>
        <taxon>Actinomycetes</taxon>
        <taxon>Micrococcales</taxon>
        <taxon>Microbacteriaceae</taxon>
        <taxon>Microbacterium</taxon>
    </lineage>
</organism>
<sequence length="179" mass="18962">MIPSPRRTAVRTGLAAGLLAVAVALAGCTPGPDPKPSPTPLFTSEADAFKAAEQVYREYVDALNSRNAGDAGARPQDLLGGKALEFDTNSVRNRKAEGTTVSGDTRVLSFEGVDSVMRPPTALVRGKVCIDVSETRLLNAGGQDITPADRKPRVELAIEFAQEKRSLIITDSQMAADHC</sequence>
<dbReference type="EMBL" id="JAVFCB010000008">
    <property type="protein sequence ID" value="MDQ4215090.1"/>
    <property type="molecule type" value="Genomic_DNA"/>
</dbReference>